<evidence type="ECO:0000313" key="3">
    <source>
        <dbReference type="Proteomes" id="UP001558613"/>
    </source>
</evidence>
<feature type="region of interest" description="Disordered" evidence="1">
    <location>
        <begin position="56"/>
        <end position="94"/>
    </location>
</feature>
<evidence type="ECO:0000256" key="1">
    <source>
        <dbReference type="SAM" id="MobiDB-lite"/>
    </source>
</evidence>
<reference evidence="2 3" key="1">
    <citation type="submission" date="2023-09" db="EMBL/GenBank/DDBJ databases">
        <authorList>
            <person name="Wang M."/>
        </authorList>
    </citation>
    <scope>NUCLEOTIDE SEQUENCE [LARGE SCALE GENOMIC DNA]</scope>
    <source>
        <strain evidence="2">GT-2023</strain>
        <tissue evidence="2">Liver</tissue>
    </source>
</reference>
<name>A0ABR3NDP1_9TELE</name>
<sequence length="124" mass="14074">MKRWDFGHSTSVAAFKILHQRNVRPDLISALIRGQRPLGGAFWTEGQNGVRVARQREIHGPGRPPTVSYPVSVEGREKRRHRRERKTRSVRGRADGSEIMEHLCPVSIHSALSLSLSHADYFLV</sequence>
<protein>
    <submittedName>
        <fullName evidence="2">Uncharacterized protein</fullName>
    </submittedName>
</protein>
<comment type="caution">
    <text evidence="2">The sequence shown here is derived from an EMBL/GenBank/DDBJ whole genome shotgun (WGS) entry which is preliminary data.</text>
</comment>
<evidence type="ECO:0000313" key="2">
    <source>
        <dbReference type="EMBL" id="KAL1275081.1"/>
    </source>
</evidence>
<feature type="compositionally biased region" description="Basic residues" evidence="1">
    <location>
        <begin position="78"/>
        <end position="91"/>
    </location>
</feature>
<organism evidence="2 3">
    <name type="scientific">Cirrhinus molitorella</name>
    <name type="common">mud carp</name>
    <dbReference type="NCBI Taxonomy" id="172907"/>
    <lineage>
        <taxon>Eukaryota</taxon>
        <taxon>Metazoa</taxon>
        <taxon>Chordata</taxon>
        <taxon>Craniata</taxon>
        <taxon>Vertebrata</taxon>
        <taxon>Euteleostomi</taxon>
        <taxon>Actinopterygii</taxon>
        <taxon>Neopterygii</taxon>
        <taxon>Teleostei</taxon>
        <taxon>Ostariophysi</taxon>
        <taxon>Cypriniformes</taxon>
        <taxon>Cyprinidae</taxon>
        <taxon>Labeoninae</taxon>
        <taxon>Labeonini</taxon>
        <taxon>Cirrhinus</taxon>
    </lineage>
</organism>
<gene>
    <name evidence="2" type="ORF">QQF64_027895</name>
</gene>
<accession>A0ABR3NDP1</accession>
<keyword evidence="3" id="KW-1185">Reference proteome</keyword>
<dbReference type="EMBL" id="JAYMGO010000005">
    <property type="protein sequence ID" value="KAL1275081.1"/>
    <property type="molecule type" value="Genomic_DNA"/>
</dbReference>
<proteinExistence type="predicted"/>
<dbReference type="Proteomes" id="UP001558613">
    <property type="component" value="Unassembled WGS sequence"/>
</dbReference>